<organism evidence="3 4">
    <name type="scientific">Limnoraphis robusta CCNP1315</name>
    <dbReference type="NCBI Taxonomy" id="3110306"/>
    <lineage>
        <taxon>Bacteria</taxon>
        <taxon>Bacillati</taxon>
        <taxon>Cyanobacteriota</taxon>
        <taxon>Cyanophyceae</taxon>
        <taxon>Oscillatoriophycideae</taxon>
        <taxon>Oscillatoriales</taxon>
        <taxon>Sirenicapillariaceae</taxon>
        <taxon>Limnoraphis</taxon>
    </lineage>
</organism>
<dbReference type="InterPro" id="IPR008538">
    <property type="entry name" value="Uma2"/>
</dbReference>
<evidence type="ECO:0000313" key="4">
    <source>
        <dbReference type="Proteomes" id="UP001301728"/>
    </source>
</evidence>
<feature type="compositionally biased region" description="Pro residues" evidence="1">
    <location>
        <begin position="1"/>
        <end position="16"/>
    </location>
</feature>
<protein>
    <submittedName>
        <fullName evidence="3">Uma2 family endonuclease</fullName>
    </submittedName>
</protein>
<comment type="caution">
    <text evidence="3">The sequence shown here is derived from an EMBL/GenBank/DDBJ whole genome shotgun (WGS) entry which is preliminary data.</text>
</comment>
<dbReference type="CDD" id="cd06260">
    <property type="entry name" value="DUF820-like"/>
    <property type="match status" value="1"/>
</dbReference>
<evidence type="ECO:0000313" key="3">
    <source>
        <dbReference type="EMBL" id="MEA5522925.1"/>
    </source>
</evidence>
<reference evidence="3 4" key="1">
    <citation type="submission" date="2023-12" db="EMBL/GenBank/DDBJ databases">
        <title>Baltic Sea Cyanobacteria.</title>
        <authorList>
            <person name="Delbaje E."/>
            <person name="Fewer D.P."/>
            <person name="Shishido T.K."/>
        </authorList>
    </citation>
    <scope>NUCLEOTIDE SEQUENCE [LARGE SCALE GENOMIC DNA]</scope>
    <source>
        <strain evidence="3 4">CCNP 1315</strain>
    </source>
</reference>
<name>A0ABU5U7A1_9CYAN</name>
<evidence type="ECO:0000259" key="2">
    <source>
        <dbReference type="Pfam" id="PF05685"/>
    </source>
</evidence>
<dbReference type="PANTHER" id="PTHR33352">
    <property type="entry name" value="SLR1095 PROTEIN"/>
    <property type="match status" value="1"/>
</dbReference>
<dbReference type="RefSeq" id="WP_323276027.1">
    <property type="nucleotide sequence ID" value="NZ_JAYGHT010000196.1"/>
</dbReference>
<keyword evidence="3" id="KW-0378">Hydrolase</keyword>
<gene>
    <name evidence="3" type="ORF">VB854_28760</name>
</gene>
<keyword evidence="4" id="KW-1185">Reference proteome</keyword>
<sequence>MVSPFRLPPQSEPPLSPRETLPTMYDLPSEYPGDPGLPDEFHPLQAELLRKTFQPPNMSLDRIFSATDLNLYYDLTHPLWYKRPDWFGVVGISRLYDQRDLRLSYVIWQEQISPLIVVELLSPGTEDEDLGQTRSEPGKPPTKWVVYEQILRVPYYVVFSRYTNEMQAFHLVGDRYHRTELTDGRLQIPTLELSLGIWEGCYETLERSWLRWMTLEGELIPNAEEQAILAQEQVILAQEQAILAQEKAILAQERAEKLAQRLRELGINPDEIV</sequence>
<dbReference type="Pfam" id="PF05685">
    <property type="entry name" value="Uma2"/>
    <property type="match status" value="1"/>
</dbReference>
<dbReference type="EMBL" id="JAYGHT010000196">
    <property type="protein sequence ID" value="MEA5522925.1"/>
    <property type="molecule type" value="Genomic_DNA"/>
</dbReference>
<feature type="region of interest" description="Disordered" evidence="1">
    <location>
        <begin position="1"/>
        <end position="21"/>
    </location>
</feature>
<dbReference type="PANTHER" id="PTHR33352:SF3">
    <property type="entry name" value="SLR1612 PROTEIN"/>
    <property type="match status" value="1"/>
</dbReference>
<evidence type="ECO:0000256" key="1">
    <source>
        <dbReference type="SAM" id="MobiDB-lite"/>
    </source>
</evidence>
<proteinExistence type="predicted"/>
<dbReference type="Proteomes" id="UP001301728">
    <property type="component" value="Unassembled WGS sequence"/>
</dbReference>
<accession>A0ABU5U7A1</accession>
<keyword evidence="3" id="KW-0255">Endonuclease</keyword>
<keyword evidence="3" id="KW-0540">Nuclease</keyword>
<feature type="domain" description="Putative restriction endonuclease" evidence="2">
    <location>
        <begin position="45"/>
        <end position="197"/>
    </location>
</feature>
<dbReference type="GO" id="GO:0004519">
    <property type="term" value="F:endonuclease activity"/>
    <property type="evidence" value="ECO:0007669"/>
    <property type="project" value="UniProtKB-KW"/>
</dbReference>